<reference evidence="2 3" key="1">
    <citation type="submission" date="2022-12" db="EMBL/GenBank/DDBJ databases">
        <title>Chitinophagaceae gen. sp. nov., a new member of the family Chitinophagaceae, isolated from soil in a chemical factory.</title>
        <authorList>
            <person name="Ke Z."/>
        </authorList>
    </citation>
    <scope>NUCLEOTIDE SEQUENCE [LARGE SCALE GENOMIC DNA]</scope>
    <source>
        <strain evidence="2 3">LY-5</strain>
    </source>
</reference>
<evidence type="ECO:0000256" key="1">
    <source>
        <dbReference type="SAM" id="Phobius"/>
    </source>
</evidence>
<sequence>MKELIEIAFSPVNAFFTLLCLAFVLYWIVVIVTGLDLDLFDIHFHADTHAHFDIHAEKHLHIEGKHSDSDIDSPNSFISFLKYFNFDELPLMFMLTVVFFSVWFISINVTHFVGVENTGIGFLLLIPNFIVSLFIAKFLAKPLGYLYKQINHKGEQAIDFLGRRCRVVVSLNKTKVGQVELVVNGDPIRLNAKAISDDHISAGQEAVIVNQSQDGKYYLVEPFDSLLA</sequence>
<keyword evidence="1" id="KW-0472">Membrane</keyword>
<evidence type="ECO:0000313" key="3">
    <source>
        <dbReference type="Proteomes" id="UP001210231"/>
    </source>
</evidence>
<dbReference type="EMBL" id="JAQGEF010000024">
    <property type="protein sequence ID" value="MDA3616166.1"/>
    <property type="molecule type" value="Genomic_DNA"/>
</dbReference>
<comment type="caution">
    <text evidence="2">The sequence shown here is derived from an EMBL/GenBank/DDBJ whole genome shotgun (WGS) entry which is preliminary data.</text>
</comment>
<organism evidence="2 3">
    <name type="scientific">Polluticaenibacter yanchengensis</name>
    <dbReference type="NCBI Taxonomy" id="3014562"/>
    <lineage>
        <taxon>Bacteria</taxon>
        <taxon>Pseudomonadati</taxon>
        <taxon>Bacteroidota</taxon>
        <taxon>Chitinophagia</taxon>
        <taxon>Chitinophagales</taxon>
        <taxon>Chitinophagaceae</taxon>
        <taxon>Polluticaenibacter</taxon>
    </lineage>
</organism>
<dbReference type="Gene3D" id="2.40.50.140">
    <property type="entry name" value="Nucleic acid-binding proteins"/>
    <property type="match status" value="1"/>
</dbReference>
<dbReference type="InterPro" id="IPR012340">
    <property type="entry name" value="NA-bd_OB-fold"/>
</dbReference>
<gene>
    <name evidence="2" type="ORF">O3P16_15220</name>
</gene>
<dbReference type="RefSeq" id="WP_407032496.1">
    <property type="nucleotide sequence ID" value="NZ_JAQGEF010000024.1"/>
</dbReference>
<keyword evidence="1" id="KW-1133">Transmembrane helix</keyword>
<dbReference type="Proteomes" id="UP001210231">
    <property type="component" value="Unassembled WGS sequence"/>
</dbReference>
<protein>
    <submittedName>
        <fullName evidence="2">DUF1449 family protein</fullName>
    </submittedName>
</protein>
<keyword evidence="1" id="KW-0812">Transmembrane</keyword>
<feature type="transmembrane region" description="Helical" evidence="1">
    <location>
        <begin position="91"/>
        <end position="113"/>
    </location>
</feature>
<proteinExistence type="predicted"/>
<evidence type="ECO:0000313" key="2">
    <source>
        <dbReference type="EMBL" id="MDA3616166.1"/>
    </source>
</evidence>
<feature type="transmembrane region" description="Helical" evidence="1">
    <location>
        <begin position="119"/>
        <end position="140"/>
    </location>
</feature>
<keyword evidence="3" id="KW-1185">Reference proteome</keyword>
<accession>A0ABT4UMU0</accession>
<name>A0ABT4UMU0_9BACT</name>
<feature type="transmembrane region" description="Helical" evidence="1">
    <location>
        <begin position="12"/>
        <end position="35"/>
    </location>
</feature>